<sequence>MTFTLGPSLTEAVLRTPVWGLLATLAAYQIGLVANRLAKGNVLANPVLVSVLPLVVLLTATHIPYQSYFAGAKFVHFLLGPATVALALPMYRNLHHIRRTAGALVPALCAGSIVSAGAAFLIGKYSGAAPVVTASLIAHSATTPIAMSISAGIGGDPALTATFTLFTGIMGVLLVRLISALVRVTDSRAQGLAAGTAGHGLTTAHMLSINETAGAFGGLAIGMNGVLTALLAPMLASLVR</sequence>
<evidence type="ECO:0000313" key="7">
    <source>
        <dbReference type="Proteomes" id="UP000001817"/>
    </source>
</evidence>
<evidence type="ECO:0000256" key="3">
    <source>
        <dbReference type="ARBA" id="ARBA00022989"/>
    </source>
</evidence>
<dbReference type="PANTHER" id="PTHR30249:SF0">
    <property type="entry name" value="PLASTIDAL GLYCOLATE_GLYCERATE TRANSLOCATOR 1, CHLOROPLASTIC"/>
    <property type="match status" value="1"/>
</dbReference>
<gene>
    <name evidence="6" type="ORF">Bxe_A2681</name>
</gene>
<feature type="transmembrane region" description="Helical" evidence="5">
    <location>
        <begin position="69"/>
        <end position="91"/>
    </location>
</feature>
<dbReference type="STRING" id="266265.Bxe_A2681"/>
<keyword evidence="2 5" id="KW-0812">Transmembrane</keyword>
<dbReference type="PANTHER" id="PTHR30249">
    <property type="entry name" value="PUTATIVE SEROTONIN TRANSPORTER"/>
    <property type="match status" value="1"/>
</dbReference>
<dbReference type="eggNOG" id="COG1346">
    <property type="taxonomic scope" value="Bacteria"/>
</dbReference>
<dbReference type="InterPro" id="IPR007300">
    <property type="entry name" value="CidB/LrgB"/>
</dbReference>
<evidence type="ECO:0000256" key="4">
    <source>
        <dbReference type="ARBA" id="ARBA00023136"/>
    </source>
</evidence>
<accession>Q140F9</accession>
<feature type="transmembrane region" description="Helical" evidence="5">
    <location>
        <begin position="103"/>
        <end position="122"/>
    </location>
</feature>
<dbReference type="RefSeq" id="WP_011487975.1">
    <property type="nucleotide sequence ID" value="NC_007951.1"/>
</dbReference>
<dbReference type="Pfam" id="PF04172">
    <property type="entry name" value="LrgB"/>
    <property type="match status" value="1"/>
</dbReference>
<evidence type="ECO:0000313" key="6">
    <source>
        <dbReference type="EMBL" id="ABE30280.1"/>
    </source>
</evidence>
<keyword evidence="3 5" id="KW-1133">Transmembrane helix</keyword>
<evidence type="ECO:0000256" key="2">
    <source>
        <dbReference type="ARBA" id="ARBA00022692"/>
    </source>
</evidence>
<dbReference type="KEGG" id="bxe:Bxe_A2681"/>
<feature type="transmembrane region" description="Helical" evidence="5">
    <location>
        <begin position="215"/>
        <end position="239"/>
    </location>
</feature>
<keyword evidence="7" id="KW-1185">Reference proteome</keyword>
<organism evidence="6 7">
    <name type="scientific">Paraburkholderia xenovorans (strain LB400)</name>
    <dbReference type="NCBI Taxonomy" id="266265"/>
    <lineage>
        <taxon>Bacteria</taxon>
        <taxon>Pseudomonadati</taxon>
        <taxon>Pseudomonadota</taxon>
        <taxon>Betaproteobacteria</taxon>
        <taxon>Burkholderiales</taxon>
        <taxon>Burkholderiaceae</taxon>
        <taxon>Paraburkholderia</taxon>
    </lineage>
</organism>
<dbReference type="PATRIC" id="fig|266265.5.peg.1816"/>
<dbReference type="AlphaFoldDB" id="Q140F9"/>
<feature type="transmembrane region" description="Helical" evidence="5">
    <location>
        <begin position="42"/>
        <end position="63"/>
    </location>
</feature>
<dbReference type="GO" id="GO:0016020">
    <property type="term" value="C:membrane"/>
    <property type="evidence" value="ECO:0007669"/>
    <property type="project" value="UniProtKB-SubCell"/>
</dbReference>
<keyword evidence="4 5" id="KW-0472">Membrane</keyword>
<dbReference type="Proteomes" id="UP000001817">
    <property type="component" value="Chromosome 1"/>
</dbReference>
<dbReference type="EMBL" id="CP000270">
    <property type="protein sequence ID" value="ABE30280.1"/>
    <property type="molecule type" value="Genomic_DNA"/>
</dbReference>
<evidence type="ECO:0000256" key="5">
    <source>
        <dbReference type="SAM" id="Phobius"/>
    </source>
</evidence>
<reference evidence="6 7" key="1">
    <citation type="journal article" date="2006" name="Proc. Natl. Acad. Sci. U.S.A.">
        <title>Burkholderia xenovorans LB400 harbors a multi-replicon, 9.73-Mbp genome shaped for versatility.</title>
        <authorList>
            <person name="Chain P.S."/>
            <person name="Denef V.J."/>
            <person name="Konstantinidis K.T."/>
            <person name="Vergez L.M."/>
            <person name="Agullo L."/>
            <person name="Reyes V.L."/>
            <person name="Hauser L."/>
            <person name="Cordova M."/>
            <person name="Gomez L."/>
            <person name="Gonzalez M."/>
            <person name="Land M."/>
            <person name="Lao V."/>
            <person name="Larimer F."/>
            <person name="LiPuma J.J."/>
            <person name="Mahenthiralingam E."/>
            <person name="Malfatti S.A."/>
            <person name="Marx C.J."/>
            <person name="Parnell J.J."/>
            <person name="Ramette A."/>
            <person name="Richardson P."/>
            <person name="Seeger M."/>
            <person name="Smith D."/>
            <person name="Spilker T."/>
            <person name="Sul W.J."/>
            <person name="Tsoi T.V."/>
            <person name="Ulrich L.E."/>
            <person name="Zhulin I.B."/>
            <person name="Tiedje J.M."/>
        </authorList>
    </citation>
    <scope>NUCLEOTIDE SEQUENCE [LARGE SCALE GENOMIC DNA]</scope>
    <source>
        <strain evidence="6 7">LB400</strain>
    </source>
</reference>
<comment type="subcellular location">
    <subcellularLocation>
        <location evidence="1">Membrane</location>
        <topology evidence="1">Multi-pass membrane protein</topology>
    </subcellularLocation>
</comment>
<feature type="transmembrane region" description="Helical" evidence="5">
    <location>
        <begin position="158"/>
        <end position="178"/>
    </location>
</feature>
<feature type="transmembrane region" description="Helical" evidence="5">
    <location>
        <begin position="12"/>
        <end position="30"/>
    </location>
</feature>
<evidence type="ECO:0000256" key="1">
    <source>
        <dbReference type="ARBA" id="ARBA00004141"/>
    </source>
</evidence>
<name>Q140F9_PARXL</name>
<dbReference type="OrthoDB" id="9811701at2"/>
<proteinExistence type="predicted"/>
<dbReference type="KEGG" id="bxb:DR64_366"/>
<dbReference type="GO" id="GO:0016787">
    <property type="term" value="F:hydrolase activity"/>
    <property type="evidence" value="ECO:0007669"/>
    <property type="project" value="UniProtKB-KW"/>
</dbReference>
<keyword evidence="6" id="KW-0378">Hydrolase</keyword>
<protein>
    <submittedName>
        <fullName evidence="6">Transmembrane protein, murein hydrolase LrgB like protein</fullName>
    </submittedName>
</protein>